<dbReference type="Proteomes" id="UP001333110">
    <property type="component" value="Unassembled WGS sequence"/>
</dbReference>
<evidence type="ECO:0000313" key="2">
    <source>
        <dbReference type="Proteomes" id="UP001333110"/>
    </source>
</evidence>
<accession>A0AAN7NGB5</accession>
<sequence length="132" mass="14644">MVFGSVRFMVGLDDLKGNTKELLIQEEETTFSQQLLLGTGETSGVLGPVLGSQYKRVLSELLKRVQCGATKRFQGLEHLTYKGWLGAPRLLSLGKRRPRVVKHCNRLPREAVESPALETFKAQRGMGATRSS</sequence>
<gene>
    <name evidence="1" type="ORF">QYF61_024031</name>
</gene>
<organism evidence="1 2">
    <name type="scientific">Mycteria americana</name>
    <name type="common">Wood stork</name>
    <dbReference type="NCBI Taxonomy" id="33587"/>
    <lineage>
        <taxon>Eukaryota</taxon>
        <taxon>Metazoa</taxon>
        <taxon>Chordata</taxon>
        <taxon>Craniata</taxon>
        <taxon>Vertebrata</taxon>
        <taxon>Euteleostomi</taxon>
        <taxon>Archelosauria</taxon>
        <taxon>Archosauria</taxon>
        <taxon>Dinosauria</taxon>
        <taxon>Saurischia</taxon>
        <taxon>Theropoda</taxon>
        <taxon>Coelurosauria</taxon>
        <taxon>Aves</taxon>
        <taxon>Neognathae</taxon>
        <taxon>Neoaves</taxon>
        <taxon>Aequornithes</taxon>
        <taxon>Ciconiiformes</taxon>
        <taxon>Ciconiidae</taxon>
        <taxon>Mycteria</taxon>
    </lineage>
</organism>
<comment type="caution">
    <text evidence="1">The sequence shown here is derived from an EMBL/GenBank/DDBJ whole genome shotgun (WGS) entry which is preliminary data.</text>
</comment>
<proteinExistence type="predicted"/>
<reference evidence="1 2" key="1">
    <citation type="journal article" date="2023" name="J. Hered.">
        <title>Chromosome-level genome of the wood stork (Mycteria americana) provides insight into avian chromosome evolution.</title>
        <authorList>
            <person name="Flamio R. Jr."/>
            <person name="Ramstad K.M."/>
        </authorList>
    </citation>
    <scope>NUCLEOTIDE SEQUENCE [LARGE SCALE GENOMIC DNA]</scope>
    <source>
        <strain evidence="1">JAX WOST 10</strain>
    </source>
</reference>
<keyword evidence="2" id="KW-1185">Reference proteome</keyword>
<protein>
    <submittedName>
        <fullName evidence="1">Uncharacterized protein</fullName>
    </submittedName>
</protein>
<dbReference type="EMBL" id="JAUNZN010000010">
    <property type="protein sequence ID" value="KAK4815272.1"/>
    <property type="molecule type" value="Genomic_DNA"/>
</dbReference>
<evidence type="ECO:0000313" key="1">
    <source>
        <dbReference type="EMBL" id="KAK4815272.1"/>
    </source>
</evidence>
<name>A0AAN7NGB5_MYCAM</name>
<dbReference type="AlphaFoldDB" id="A0AAN7NGB5"/>